<dbReference type="RefSeq" id="WP_138659550.1">
    <property type="nucleotide sequence ID" value="NZ_VATY01000004.1"/>
</dbReference>
<keyword evidence="1" id="KW-0812">Transmembrane</keyword>
<dbReference type="OrthoDB" id="9815897at2"/>
<keyword evidence="1" id="KW-0472">Membrane</keyword>
<gene>
    <name evidence="2" type="ORF">FEE95_18725</name>
</gene>
<accession>A0A5S3PI40</accession>
<protein>
    <submittedName>
        <fullName evidence="2">DUF2752 domain-containing protein</fullName>
    </submittedName>
</protein>
<feature type="transmembrane region" description="Helical" evidence="1">
    <location>
        <begin position="75"/>
        <end position="93"/>
    </location>
</feature>
<name>A0A5S3PI40_9FLAO</name>
<keyword evidence="3" id="KW-1185">Reference proteome</keyword>
<proteinExistence type="predicted"/>
<dbReference type="EMBL" id="VATY01000004">
    <property type="protein sequence ID" value="TMM53929.1"/>
    <property type="molecule type" value="Genomic_DNA"/>
</dbReference>
<reference evidence="2 3" key="1">
    <citation type="submission" date="2019-05" db="EMBL/GenBank/DDBJ databases">
        <authorList>
            <person name="Zhang J.-Y."/>
            <person name="Feg X."/>
            <person name="Du Z.-J."/>
        </authorList>
    </citation>
    <scope>NUCLEOTIDE SEQUENCE [LARGE SCALE GENOMIC DNA]</scope>
    <source>
        <strain evidence="2 3">RZ26</strain>
    </source>
</reference>
<comment type="caution">
    <text evidence="2">The sequence shown here is derived from an EMBL/GenBank/DDBJ whole genome shotgun (WGS) entry which is preliminary data.</text>
</comment>
<feature type="transmembrane region" description="Helical" evidence="1">
    <location>
        <begin position="42"/>
        <end position="63"/>
    </location>
</feature>
<organism evidence="2 3">
    <name type="scientific">Maribacter algarum</name>
    <name type="common">ex Zhang et al. 2020</name>
    <dbReference type="NCBI Taxonomy" id="2578118"/>
    <lineage>
        <taxon>Bacteria</taxon>
        <taxon>Pseudomonadati</taxon>
        <taxon>Bacteroidota</taxon>
        <taxon>Flavobacteriia</taxon>
        <taxon>Flavobacteriales</taxon>
        <taxon>Flavobacteriaceae</taxon>
        <taxon>Maribacter</taxon>
    </lineage>
</organism>
<dbReference type="Proteomes" id="UP000310314">
    <property type="component" value="Unassembled WGS sequence"/>
</dbReference>
<evidence type="ECO:0000313" key="2">
    <source>
        <dbReference type="EMBL" id="TMM53929.1"/>
    </source>
</evidence>
<dbReference type="InterPro" id="IPR021215">
    <property type="entry name" value="DUF2752"/>
</dbReference>
<evidence type="ECO:0000256" key="1">
    <source>
        <dbReference type="SAM" id="Phobius"/>
    </source>
</evidence>
<evidence type="ECO:0000313" key="3">
    <source>
        <dbReference type="Proteomes" id="UP000310314"/>
    </source>
</evidence>
<dbReference type="Pfam" id="PF10825">
    <property type="entry name" value="DUF2752"/>
    <property type="match status" value="1"/>
</dbReference>
<dbReference type="AlphaFoldDB" id="A0A5S3PI40"/>
<sequence>MFLLLQLEDYMLPCFTKKIIGIDCPGCGLQRSVAFLFQGDFLAAWEMYPAIFAILPLFVVLALDRFFQIKYANKITIFLVIATVGLILTNYILKFI</sequence>
<keyword evidence="1" id="KW-1133">Transmembrane helix</keyword>